<organism evidence="1 2">
    <name type="scientific">Catenulispora subtropica</name>
    <dbReference type="NCBI Taxonomy" id="450798"/>
    <lineage>
        <taxon>Bacteria</taxon>
        <taxon>Bacillati</taxon>
        <taxon>Actinomycetota</taxon>
        <taxon>Actinomycetes</taxon>
        <taxon>Catenulisporales</taxon>
        <taxon>Catenulisporaceae</taxon>
        <taxon>Catenulispora</taxon>
    </lineage>
</organism>
<comment type="caution">
    <text evidence="1">The sequence shown here is derived from an EMBL/GenBank/DDBJ whole genome shotgun (WGS) entry which is preliminary data.</text>
</comment>
<protein>
    <submittedName>
        <fullName evidence="1">Uncharacterized protein</fullName>
    </submittedName>
</protein>
<name>A0ABP5E3D3_9ACTN</name>
<proteinExistence type="predicted"/>
<sequence>MPSVTEGPQQGAAYGGIVLDEEQLGHRATVPTGGLSCEGLLRIRELLLLSDNAVLGKHTGAWLM</sequence>
<keyword evidence="2" id="KW-1185">Reference proteome</keyword>
<gene>
    <name evidence="1" type="ORF">GCM10009838_61540</name>
</gene>
<dbReference type="EMBL" id="BAAAQM010000043">
    <property type="protein sequence ID" value="GAA1990150.1"/>
    <property type="molecule type" value="Genomic_DNA"/>
</dbReference>
<dbReference type="Proteomes" id="UP001499854">
    <property type="component" value="Unassembled WGS sequence"/>
</dbReference>
<accession>A0ABP5E3D3</accession>
<evidence type="ECO:0000313" key="2">
    <source>
        <dbReference type="Proteomes" id="UP001499854"/>
    </source>
</evidence>
<reference evidence="2" key="1">
    <citation type="journal article" date="2019" name="Int. J. Syst. Evol. Microbiol.">
        <title>The Global Catalogue of Microorganisms (GCM) 10K type strain sequencing project: providing services to taxonomists for standard genome sequencing and annotation.</title>
        <authorList>
            <consortium name="The Broad Institute Genomics Platform"/>
            <consortium name="The Broad Institute Genome Sequencing Center for Infectious Disease"/>
            <person name="Wu L."/>
            <person name="Ma J."/>
        </authorList>
    </citation>
    <scope>NUCLEOTIDE SEQUENCE [LARGE SCALE GENOMIC DNA]</scope>
    <source>
        <strain evidence="2">JCM 16013</strain>
    </source>
</reference>
<evidence type="ECO:0000313" key="1">
    <source>
        <dbReference type="EMBL" id="GAA1990150.1"/>
    </source>
</evidence>